<evidence type="ECO:0000313" key="3">
    <source>
        <dbReference type="Proteomes" id="UP000815677"/>
    </source>
</evidence>
<evidence type="ECO:0000313" key="2">
    <source>
        <dbReference type="EMBL" id="GAT44946.1"/>
    </source>
</evidence>
<dbReference type="Proteomes" id="UP000815677">
    <property type="component" value="Unassembled WGS sequence"/>
</dbReference>
<sequence length="209" mass="22667">MRLALDLHLQWLRDAANVKSALKTSQNTLAQHQDALSTSPCSVSCYKKHKEGSCRASSANPVAGSSSLQTRTEDDDELPPTQEPPLRPLTSLKWPYVPDQSSYPDPLKRDDPKTLQTHQYEAIATSAAVREVLAAHPLLPALLTQIDQLRGHERDDVLQRALGVSSIDISARSGQMSLGDDVTALRALAEAVEGAVRGGKEGVLGLDWE</sequence>
<reference evidence="2" key="1">
    <citation type="submission" date="2014-09" db="EMBL/GenBank/DDBJ databases">
        <title>Genome sequence of the luminous mushroom Mycena chlorophos for searching fungal bioluminescence genes.</title>
        <authorList>
            <person name="Tanaka Y."/>
            <person name="Kasuga D."/>
            <person name="Oba Y."/>
            <person name="Hase S."/>
            <person name="Sato K."/>
            <person name="Oba Y."/>
            <person name="Sakakibara Y."/>
        </authorList>
    </citation>
    <scope>NUCLEOTIDE SEQUENCE</scope>
</reference>
<feature type="compositionally biased region" description="Polar residues" evidence="1">
    <location>
        <begin position="55"/>
        <end position="70"/>
    </location>
</feature>
<name>A0ABQ0L1A1_MYCCL</name>
<evidence type="ECO:0000256" key="1">
    <source>
        <dbReference type="SAM" id="MobiDB-lite"/>
    </source>
</evidence>
<dbReference type="EMBL" id="DF840395">
    <property type="protein sequence ID" value="GAT44946.1"/>
    <property type="molecule type" value="Genomic_DNA"/>
</dbReference>
<protein>
    <submittedName>
        <fullName evidence="2">Uncharacterized protein</fullName>
    </submittedName>
</protein>
<keyword evidence="3" id="KW-1185">Reference proteome</keyword>
<organism evidence="2 3">
    <name type="scientific">Mycena chlorophos</name>
    <name type="common">Agaric fungus</name>
    <name type="synonym">Agaricus chlorophos</name>
    <dbReference type="NCBI Taxonomy" id="658473"/>
    <lineage>
        <taxon>Eukaryota</taxon>
        <taxon>Fungi</taxon>
        <taxon>Dikarya</taxon>
        <taxon>Basidiomycota</taxon>
        <taxon>Agaricomycotina</taxon>
        <taxon>Agaricomycetes</taxon>
        <taxon>Agaricomycetidae</taxon>
        <taxon>Agaricales</taxon>
        <taxon>Marasmiineae</taxon>
        <taxon>Mycenaceae</taxon>
        <taxon>Mycena</taxon>
    </lineage>
</organism>
<feature type="region of interest" description="Disordered" evidence="1">
    <location>
        <begin position="54"/>
        <end position="110"/>
    </location>
</feature>
<gene>
    <name evidence="2" type="ORF">MCHLO_02548</name>
</gene>
<accession>A0ABQ0L1A1</accession>
<proteinExistence type="predicted"/>